<dbReference type="InterPro" id="IPR003346">
    <property type="entry name" value="Transposase_20"/>
</dbReference>
<dbReference type="GO" id="GO:0006313">
    <property type="term" value="P:DNA transposition"/>
    <property type="evidence" value="ECO:0007669"/>
    <property type="project" value="InterPro"/>
</dbReference>
<evidence type="ECO:0000259" key="3">
    <source>
        <dbReference type="Pfam" id="PF02371"/>
    </source>
</evidence>
<dbReference type="Pfam" id="PF01548">
    <property type="entry name" value="DEDD_Tnp_IS110"/>
    <property type="match status" value="1"/>
</dbReference>
<dbReference type="InterPro" id="IPR002525">
    <property type="entry name" value="Transp_IS110-like_N"/>
</dbReference>
<dbReference type="PANTHER" id="PTHR33055:SF13">
    <property type="entry name" value="TRANSPOSASE"/>
    <property type="match status" value="1"/>
</dbReference>
<dbReference type="AlphaFoldDB" id="A0A1G9KVE9"/>
<gene>
    <name evidence="4" type="ORF">SAMN05428953_14312</name>
</gene>
<dbReference type="RefSeq" id="WP_236473627.1">
    <property type="nucleotide sequence ID" value="NZ_FNEE01000043.1"/>
</dbReference>
<feature type="compositionally biased region" description="Basic and acidic residues" evidence="1">
    <location>
        <begin position="388"/>
        <end position="400"/>
    </location>
</feature>
<evidence type="ECO:0000259" key="2">
    <source>
        <dbReference type="Pfam" id="PF01548"/>
    </source>
</evidence>
<feature type="region of interest" description="Disordered" evidence="1">
    <location>
        <begin position="346"/>
        <end position="433"/>
    </location>
</feature>
<dbReference type="GO" id="GO:0004803">
    <property type="term" value="F:transposase activity"/>
    <property type="evidence" value="ECO:0007669"/>
    <property type="project" value="InterPro"/>
</dbReference>
<proteinExistence type="predicted"/>
<accession>A0A1G9KVE9</accession>
<feature type="domain" description="Transposase IS116/IS110/IS902 C-terminal" evidence="3">
    <location>
        <begin position="210"/>
        <end position="275"/>
    </location>
</feature>
<protein>
    <submittedName>
        <fullName evidence="4">Transposase</fullName>
    </submittedName>
</protein>
<dbReference type="InterPro" id="IPR047650">
    <property type="entry name" value="Transpos_IS110"/>
</dbReference>
<evidence type="ECO:0000313" key="5">
    <source>
        <dbReference type="Proteomes" id="UP000198894"/>
    </source>
</evidence>
<dbReference type="EMBL" id="FNEE01000043">
    <property type="protein sequence ID" value="SDL53698.1"/>
    <property type="molecule type" value="Genomic_DNA"/>
</dbReference>
<reference evidence="5" key="1">
    <citation type="submission" date="2016-10" db="EMBL/GenBank/DDBJ databases">
        <authorList>
            <person name="Varghese N."/>
            <person name="Submissions S."/>
        </authorList>
    </citation>
    <scope>NUCLEOTIDE SEQUENCE [LARGE SCALE GENOMIC DNA]</scope>
    <source>
        <strain evidence="5">CGMCC 1.11022</strain>
    </source>
</reference>
<sequence>MRIIGLDIHRAFAEAVAWEDGRLRRLGRVDMRRDLLAAFAAKLSPNDVGVIEATGNATSATAVVAPHVKKVGIGNPKQVRIIAYAKIKTTIEADVLAQLYASGFLPEVWIADEPTQALRRQVTRRNQIVRQRSRLKTVIQSILHSHLIPSCPHADLCGAKGRTWLIEQVVPQDERLAIDRHLREFDRLGEDLQVIERDLARSALEDEGVKRLMTIPGVDITVALAMKAAIGDVSRFDDPQKLVTYLGLNPSVRQSGQVRPTMGGSPSRAVVMRAACSSRRPGRPLVLPDRCEPSPCGVRARRGQHVAAVATARKLSVVIWHLLMKGESYAWARPSLHAKKLARCGTQGREQGCARPKGSRARLQHKEPPGRRAPLGGAGRGRLCTPRRRLEPTRSEEGRHGCRKRGATIEAARQGSHLGPCSSPRGRPCATGE</sequence>
<name>A0A1G9KVE9_9HYPH</name>
<dbReference type="PANTHER" id="PTHR33055">
    <property type="entry name" value="TRANSPOSASE FOR INSERTION SEQUENCE ELEMENT IS1111A"/>
    <property type="match status" value="1"/>
</dbReference>
<evidence type="ECO:0000313" key="4">
    <source>
        <dbReference type="EMBL" id="SDL53698.1"/>
    </source>
</evidence>
<dbReference type="GO" id="GO:0003677">
    <property type="term" value="F:DNA binding"/>
    <property type="evidence" value="ECO:0007669"/>
    <property type="project" value="InterPro"/>
</dbReference>
<dbReference type="Pfam" id="PF02371">
    <property type="entry name" value="Transposase_20"/>
    <property type="match status" value="1"/>
</dbReference>
<keyword evidence="5" id="KW-1185">Reference proteome</keyword>
<evidence type="ECO:0000256" key="1">
    <source>
        <dbReference type="SAM" id="MobiDB-lite"/>
    </source>
</evidence>
<dbReference type="NCBIfam" id="NF033542">
    <property type="entry name" value="transpos_IS110"/>
    <property type="match status" value="1"/>
</dbReference>
<organism evidence="4 5">
    <name type="scientific">Mesorhizobium muleiense</name>
    <dbReference type="NCBI Taxonomy" id="1004279"/>
    <lineage>
        <taxon>Bacteria</taxon>
        <taxon>Pseudomonadati</taxon>
        <taxon>Pseudomonadota</taxon>
        <taxon>Alphaproteobacteria</taxon>
        <taxon>Hyphomicrobiales</taxon>
        <taxon>Phyllobacteriaceae</taxon>
        <taxon>Mesorhizobium</taxon>
    </lineage>
</organism>
<feature type="domain" description="Transposase IS110-like N-terminal" evidence="2">
    <location>
        <begin position="4"/>
        <end position="145"/>
    </location>
</feature>
<dbReference type="Proteomes" id="UP000198894">
    <property type="component" value="Unassembled WGS sequence"/>
</dbReference>